<name>A0ABQ1UN17_9NOCA</name>
<evidence type="ECO:0000313" key="2">
    <source>
        <dbReference type="Proteomes" id="UP000632454"/>
    </source>
</evidence>
<dbReference type="RefSeq" id="WP_188488585.1">
    <property type="nucleotide sequence ID" value="NZ_BMCS01000001.1"/>
</dbReference>
<dbReference type="Gene3D" id="3.20.20.30">
    <property type="entry name" value="Luciferase-like domain"/>
    <property type="match status" value="1"/>
</dbReference>
<organism evidence="1 2">
    <name type="scientific">Williamsia phyllosphaerae</name>
    <dbReference type="NCBI Taxonomy" id="885042"/>
    <lineage>
        <taxon>Bacteria</taxon>
        <taxon>Bacillati</taxon>
        <taxon>Actinomycetota</taxon>
        <taxon>Actinomycetes</taxon>
        <taxon>Mycobacteriales</taxon>
        <taxon>Nocardiaceae</taxon>
        <taxon>Williamsia</taxon>
    </lineage>
</organism>
<reference evidence="2" key="1">
    <citation type="journal article" date="2019" name="Int. J. Syst. Evol. Microbiol.">
        <title>The Global Catalogue of Microorganisms (GCM) 10K type strain sequencing project: providing services to taxonomists for standard genome sequencing and annotation.</title>
        <authorList>
            <consortium name="The Broad Institute Genomics Platform"/>
            <consortium name="The Broad Institute Genome Sequencing Center for Infectious Disease"/>
            <person name="Wu L."/>
            <person name="Ma J."/>
        </authorList>
    </citation>
    <scope>NUCLEOTIDE SEQUENCE [LARGE SCALE GENOMIC DNA]</scope>
    <source>
        <strain evidence="2">CCM 7855</strain>
    </source>
</reference>
<evidence type="ECO:0000313" key="1">
    <source>
        <dbReference type="EMBL" id="GGF21160.1"/>
    </source>
</evidence>
<sequence>MTTTARLRPELTVAIDGEHHPIAWSGPRPVDAHPARVVRIRRSTLSESIRERARLRADAADDPADLVVALEVEALIAPEASTARAELLRRGETLTSDTLRYVGTPNGLRTLIEDLYVAEVADAVIITPIDGLATAVLVVDEVLPRLRESSARRAA</sequence>
<protein>
    <submittedName>
        <fullName evidence="1">Uncharacterized protein</fullName>
    </submittedName>
</protein>
<accession>A0ABQ1UN17</accession>
<comment type="caution">
    <text evidence="1">The sequence shown here is derived from an EMBL/GenBank/DDBJ whole genome shotgun (WGS) entry which is preliminary data.</text>
</comment>
<dbReference type="EMBL" id="BMCS01000001">
    <property type="protein sequence ID" value="GGF21160.1"/>
    <property type="molecule type" value="Genomic_DNA"/>
</dbReference>
<keyword evidence="2" id="KW-1185">Reference proteome</keyword>
<dbReference type="SUPFAM" id="SSF51679">
    <property type="entry name" value="Bacterial luciferase-like"/>
    <property type="match status" value="1"/>
</dbReference>
<dbReference type="Proteomes" id="UP000632454">
    <property type="component" value="Unassembled WGS sequence"/>
</dbReference>
<dbReference type="InterPro" id="IPR036661">
    <property type="entry name" value="Luciferase-like_sf"/>
</dbReference>
<gene>
    <name evidence="1" type="ORF">GCM10007298_16330</name>
</gene>
<proteinExistence type="predicted"/>